<evidence type="ECO:0008006" key="5">
    <source>
        <dbReference type="Google" id="ProtNLM"/>
    </source>
</evidence>
<evidence type="ECO:0000313" key="4">
    <source>
        <dbReference type="Proteomes" id="UP000680750"/>
    </source>
</evidence>
<dbReference type="KEGG" id="aser:Asera_42590"/>
<proteinExistence type="predicted"/>
<sequence length="233" mass="25452">MGVNGEASGTSPRVGTFEVVLWGYDRKQVEACMTQLEEQLTALYDEQREAMQLTGELRRLRAENADLRARLSGVPLVHPVGTRVQQILAMAEEEATDLRTSADRYLAAAREDAAAIVAAARQEAARARRDCEVALAEQRRGQQEAADRLLAAARADADRIHAEARAGKGNRRRRTARTDRSRAEHTGHAEHAPAGPTRPSAEGGAEPRRSRAASHDLSRPVPALRDDLRQNGA</sequence>
<feature type="region of interest" description="Disordered" evidence="2">
    <location>
        <begin position="160"/>
        <end position="233"/>
    </location>
</feature>
<dbReference type="AlphaFoldDB" id="A0A810L769"/>
<feature type="compositionally biased region" description="Basic and acidic residues" evidence="2">
    <location>
        <begin position="176"/>
        <end position="191"/>
    </location>
</feature>
<evidence type="ECO:0000313" key="3">
    <source>
        <dbReference type="EMBL" id="BCJ30151.1"/>
    </source>
</evidence>
<feature type="coiled-coil region" evidence="1">
    <location>
        <begin position="26"/>
        <end position="70"/>
    </location>
</feature>
<keyword evidence="4" id="KW-1185">Reference proteome</keyword>
<organism evidence="3 4">
    <name type="scientific">Actinocatenispora sera</name>
    <dbReference type="NCBI Taxonomy" id="390989"/>
    <lineage>
        <taxon>Bacteria</taxon>
        <taxon>Bacillati</taxon>
        <taxon>Actinomycetota</taxon>
        <taxon>Actinomycetes</taxon>
        <taxon>Micromonosporales</taxon>
        <taxon>Micromonosporaceae</taxon>
        <taxon>Actinocatenispora</taxon>
    </lineage>
</organism>
<feature type="coiled-coil region" evidence="1">
    <location>
        <begin position="110"/>
        <end position="137"/>
    </location>
</feature>
<reference evidence="3" key="1">
    <citation type="submission" date="2020-08" db="EMBL/GenBank/DDBJ databases">
        <title>Whole genome shotgun sequence of Actinocatenispora sera NBRC 101916.</title>
        <authorList>
            <person name="Komaki H."/>
            <person name="Tamura T."/>
        </authorList>
    </citation>
    <scope>NUCLEOTIDE SEQUENCE</scope>
    <source>
        <strain evidence="3">NBRC 101916</strain>
    </source>
</reference>
<evidence type="ECO:0000256" key="1">
    <source>
        <dbReference type="SAM" id="Coils"/>
    </source>
</evidence>
<name>A0A810L769_9ACTN</name>
<dbReference type="EMBL" id="AP023354">
    <property type="protein sequence ID" value="BCJ30151.1"/>
    <property type="molecule type" value="Genomic_DNA"/>
</dbReference>
<evidence type="ECO:0000256" key="2">
    <source>
        <dbReference type="SAM" id="MobiDB-lite"/>
    </source>
</evidence>
<feature type="compositionally biased region" description="Basic and acidic residues" evidence="2">
    <location>
        <begin position="205"/>
        <end position="233"/>
    </location>
</feature>
<gene>
    <name evidence="3" type="ORF">Asera_42590</name>
</gene>
<dbReference type="Proteomes" id="UP000680750">
    <property type="component" value="Chromosome"/>
</dbReference>
<protein>
    <recommendedName>
        <fullName evidence="5">DivIVA protein</fullName>
    </recommendedName>
</protein>
<keyword evidence="1" id="KW-0175">Coiled coil</keyword>
<accession>A0A810L769</accession>